<dbReference type="EMBL" id="JAWQEG010004505">
    <property type="protein sequence ID" value="KAK3861338.1"/>
    <property type="molecule type" value="Genomic_DNA"/>
</dbReference>
<dbReference type="AlphaFoldDB" id="A0AAE1K2M0"/>
<dbReference type="Proteomes" id="UP001286313">
    <property type="component" value="Unassembled WGS sequence"/>
</dbReference>
<feature type="region of interest" description="Disordered" evidence="1">
    <location>
        <begin position="1"/>
        <end position="37"/>
    </location>
</feature>
<organism evidence="2 3">
    <name type="scientific">Petrolisthes cinctipes</name>
    <name type="common">Flat porcelain crab</name>
    <dbReference type="NCBI Taxonomy" id="88211"/>
    <lineage>
        <taxon>Eukaryota</taxon>
        <taxon>Metazoa</taxon>
        <taxon>Ecdysozoa</taxon>
        <taxon>Arthropoda</taxon>
        <taxon>Crustacea</taxon>
        <taxon>Multicrustacea</taxon>
        <taxon>Malacostraca</taxon>
        <taxon>Eumalacostraca</taxon>
        <taxon>Eucarida</taxon>
        <taxon>Decapoda</taxon>
        <taxon>Pleocyemata</taxon>
        <taxon>Anomura</taxon>
        <taxon>Galatheoidea</taxon>
        <taxon>Porcellanidae</taxon>
        <taxon>Petrolisthes</taxon>
    </lineage>
</organism>
<feature type="compositionally biased region" description="Basic and acidic residues" evidence="1">
    <location>
        <begin position="83"/>
        <end position="126"/>
    </location>
</feature>
<feature type="region of interest" description="Disordered" evidence="1">
    <location>
        <begin position="61"/>
        <end position="160"/>
    </location>
</feature>
<feature type="compositionally biased region" description="Basic and acidic residues" evidence="1">
    <location>
        <begin position="139"/>
        <end position="160"/>
    </location>
</feature>
<name>A0AAE1K2M0_PETCI</name>
<keyword evidence="3" id="KW-1185">Reference proteome</keyword>
<proteinExistence type="predicted"/>
<accession>A0AAE1K2M0</accession>
<feature type="compositionally biased region" description="Basic and acidic residues" evidence="1">
    <location>
        <begin position="1"/>
        <end position="31"/>
    </location>
</feature>
<evidence type="ECO:0000313" key="3">
    <source>
        <dbReference type="Proteomes" id="UP001286313"/>
    </source>
</evidence>
<evidence type="ECO:0000256" key="1">
    <source>
        <dbReference type="SAM" id="MobiDB-lite"/>
    </source>
</evidence>
<reference evidence="2" key="1">
    <citation type="submission" date="2023-10" db="EMBL/GenBank/DDBJ databases">
        <title>Genome assemblies of two species of porcelain crab, Petrolisthes cinctipes and Petrolisthes manimaculis (Anomura: Porcellanidae).</title>
        <authorList>
            <person name="Angst P."/>
        </authorList>
    </citation>
    <scope>NUCLEOTIDE SEQUENCE</scope>
    <source>
        <strain evidence="2">PB745_01</strain>
        <tissue evidence="2">Gill</tissue>
    </source>
</reference>
<sequence>MDSHTEEGQNERREKNKRCDKTSPDDTRHLQQLENNEEEVSAHCPIVCLCLSVCLSLLRATRVQPSQKRDPVRVPSDDDQEDDPLKKQEGNKRLTPKRREEDDSIRRKQNNQEDDKRIQPLPEHRNQAQVCVWMEEEQTDRGGTERENRDEQEERRTKPG</sequence>
<feature type="compositionally biased region" description="Basic and acidic residues" evidence="1">
    <location>
        <begin position="67"/>
        <end position="76"/>
    </location>
</feature>
<gene>
    <name evidence="2" type="ORF">Pcinc_044503</name>
</gene>
<protein>
    <submittedName>
        <fullName evidence="2">Uncharacterized protein</fullName>
    </submittedName>
</protein>
<comment type="caution">
    <text evidence="2">The sequence shown here is derived from an EMBL/GenBank/DDBJ whole genome shotgun (WGS) entry which is preliminary data.</text>
</comment>
<evidence type="ECO:0000313" key="2">
    <source>
        <dbReference type="EMBL" id="KAK3861338.1"/>
    </source>
</evidence>